<sequence length="56" mass="6171">MEVTDRVRAEGAGDKPAIEKQPGLWDADRQTGFANNPWPSDVDVAVDIEVDLRAFT</sequence>
<dbReference type="EMBL" id="JADJZA010000002">
    <property type="protein sequence ID" value="MBK9296399.1"/>
    <property type="molecule type" value="Genomic_DNA"/>
</dbReference>
<evidence type="ECO:0000313" key="2">
    <source>
        <dbReference type="EMBL" id="MBK9296399.1"/>
    </source>
</evidence>
<protein>
    <submittedName>
        <fullName evidence="2">Uncharacterized protein</fullName>
    </submittedName>
</protein>
<comment type="caution">
    <text evidence="2">The sequence shown here is derived from an EMBL/GenBank/DDBJ whole genome shotgun (WGS) entry which is preliminary data.</text>
</comment>
<gene>
    <name evidence="2" type="ORF">IPN02_05960</name>
</gene>
<dbReference type="AlphaFoldDB" id="A0A936TE75"/>
<accession>A0A936TE75</accession>
<feature type="region of interest" description="Disordered" evidence="1">
    <location>
        <begin position="1"/>
        <end position="36"/>
    </location>
</feature>
<organism evidence="2 3">
    <name type="scientific">Candidatus Neomicrothrix subdominans</name>
    <dbReference type="NCBI Taxonomy" id="2954438"/>
    <lineage>
        <taxon>Bacteria</taxon>
        <taxon>Bacillati</taxon>
        <taxon>Actinomycetota</taxon>
        <taxon>Acidimicrobiia</taxon>
        <taxon>Acidimicrobiales</taxon>
        <taxon>Microthrixaceae</taxon>
        <taxon>Candidatus Neomicrothrix</taxon>
    </lineage>
</organism>
<name>A0A936TE75_9ACTN</name>
<evidence type="ECO:0000256" key="1">
    <source>
        <dbReference type="SAM" id="MobiDB-lite"/>
    </source>
</evidence>
<feature type="compositionally biased region" description="Basic and acidic residues" evidence="1">
    <location>
        <begin position="1"/>
        <end position="18"/>
    </location>
</feature>
<proteinExistence type="predicted"/>
<reference evidence="2 3" key="1">
    <citation type="submission" date="2020-10" db="EMBL/GenBank/DDBJ databases">
        <title>Connecting structure to function with the recovery of over 1000 high-quality activated sludge metagenome-assembled genomes encoding full-length rRNA genes using long-read sequencing.</title>
        <authorList>
            <person name="Singleton C.M."/>
            <person name="Petriglieri F."/>
            <person name="Kristensen J.M."/>
            <person name="Kirkegaard R.H."/>
            <person name="Michaelsen T.Y."/>
            <person name="Andersen M.H."/>
            <person name="Karst S.M."/>
            <person name="Dueholm M.S."/>
            <person name="Nielsen P.H."/>
            <person name="Albertsen M."/>
        </authorList>
    </citation>
    <scope>NUCLEOTIDE SEQUENCE [LARGE SCALE GENOMIC DNA]</scope>
    <source>
        <strain evidence="2">Lyne_18-Q3-R50-59_MAXAC.006</strain>
    </source>
</reference>
<dbReference type="Proteomes" id="UP000727993">
    <property type="component" value="Unassembled WGS sequence"/>
</dbReference>
<evidence type="ECO:0000313" key="3">
    <source>
        <dbReference type="Proteomes" id="UP000727993"/>
    </source>
</evidence>